<protein>
    <submittedName>
        <fullName evidence="1">Sialidase</fullName>
    </submittedName>
</protein>
<accession>A0A9P8BZB3</accession>
<dbReference type="PANTHER" id="PTHR38792">
    <property type="entry name" value="BNR/ASP-BOX REPEAT DOMAIN PROTEIN (AFU_ORTHOLOGUE AFUA_7G06430)-RELATED"/>
    <property type="match status" value="1"/>
</dbReference>
<dbReference type="InterPro" id="IPR036278">
    <property type="entry name" value="Sialidase_sf"/>
</dbReference>
<keyword evidence="2" id="KW-1185">Reference proteome</keyword>
<comment type="caution">
    <text evidence="1">The sequence shown here is derived from an EMBL/GenBank/DDBJ whole genome shotgun (WGS) entry which is preliminary data.</text>
</comment>
<dbReference type="OrthoDB" id="2130735at2759"/>
<dbReference type="Proteomes" id="UP000824998">
    <property type="component" value="Unassembled WGS sequence"/>
</dbReference>
<dbReference type="SUPFAM" id="SSF50939">
    <property type="entry name" value="Sialidases"/>
    <property type="match status" value="1"/>
</dbReference>
<proteinExistence type="predicted"/>
<evidence type="ECO:0000313" key="2">
    <source>
        <dbReference type="Proteomes" id="UP000824998"/>
    </source>
</evidence>
<dbReference type="EMBL" id="MU251999">
    <property type="protein sequence ID" value="KAG9228269.1"/>
    <property type="molecule type" value="Genomic_DNA"/>
</dbReference>
<organism evidence="1 2">
    <name type="scientific">Amylocarpus encephaloides</name>
    <dbReference type="NCBI Taxonomy" id="45428"/>
    <lineage>
        <taxon>Eukaryota</taxon>
        <taxon>Fungi</taxon>
        <taxon>Dikarya</taxon>
        <taxon>Ascomycota</taxon>
        <taxon>Pezizomycotina</taxon>
        <taxon>Leotiomycetes</taxon>
        <taxon>Helotiales</taxon>
        <taxon>Helotiales incertae sedis</taxon>
        <taxon>Amylocarpus</taxon>
    </lineage>
</organism>
<name>A0A9P8BZB3_9HELO</name>
<gene>
    <name evidence="1" type="ORF">BJ875DRAFT_447029</name>
</gene>
<reference evidence="1" key="1">
    <citation type="journal article" date="2021" name="IMA Fungus">
        <title>Genomic characterization of three marine fungi, including Emericellopsis atlantica sp. nov. with signatures of a generalist lifestyle and marine biomass degradation.</title>
        <authorList>
            <person name="Hagestad O.C."/>
            <person name="Hou L."/>
            <person name="Andersen J.H."/>
            <person name="Hansen E.H."/>
            <person name="Altermark B."/>
            <person name="Li C."/>
            <person name="Kuhnert E."/>
            <person name="Cox R.J."/>
            <person name="Crous P.W."/>
            <person name="Spatafora J.W."/>
            <person name="Lail K."/>
            <person name="Amirebrahimi M."/>
            <person name="Lipzen A."/>
            <person name="Pangilinan J."/>
            <person name="Andreopoulos W."/>
            <person name="Hayes R.D."/>
            <person name="Ng V."/>
            <person name="Grigoriev I.V."/>
            <person name="Jackson S.A."/>
            <person name="Sutton T.D.S."/>
            <person name="Dobson A.D.W."/>
            <person name="Rama T."/>
        </authorList>
    </citation>
    <scope>NUCLEOTIDE SEQUENCE</scope>
    <source>
        <strain evidence="1">TRa018bII</strain>
    </source>
</reference>
<sequence length="438" mass="47295">MCLLTEKLSPVSGTYFYIAGKLGKSGQAPAAKQPYWPPHMFDTSTPPLAGLQNRGLRTILSRGTSVKTICALASPFQTVFCAPVIEERAGPVVVPVTFKTIYTPPSTYNTPKTLYGRTVQLADGTLLATWENYSKEPPKVYFPIYKSVDKGATWSSFSTIQDTVNGWGLRYQPDLYLLPQAIGNLPAGTILCAGNSIPTDLSKTKIDLYASKDNGLTWSFISSIATGGRADPTNGQTPIWEPFLMVYNDQVVAYYSDQRDPAHGQKLVHQVSSDGVNWGPIVDDVAYSTYSQRPGMSTIAALPNGKWILTYEYGGGAGARGFPVYYRISSSPLTFNSAPGVLLSASGTVPTSSPYVVWSLAGGLNGTIAVSASSHTQIFVNTKLGAAGSWVMYSTPQSGAYSRHMRVMDDPNYLLIMSAGYLGGNNWVTDSVMRFPTL</sequence>
<dbReference type="Gene3D" id="2.120.10.10">
    <property type="match status" value="1"/>
</dbReference>
<evidence type="ECO:0000313" key="1">
    <source>
        <dbReference type="EMBL" id="KAG9228269.1"/>
    </source>
</evidence>
<dbReference type="AlphaFoldDB" id="A0A9P8BZB3"/>
<dbReference type="PANTHER" id="PTHR38792:SF3">
    <property type="entry name" value="BNR_ASP-BOX REPEAT DOMAIN PROTEIN (AFU_ORTHOLOGUE AFUA_7G06430)-RELATED"/>
    <property type="match status" value="1"/>
</dbReference>
<dbReference type="CDD" id="cd15482">
    <property type="entry name" value="Sialidase_non-viral"/>
    <property type="match status" value="1"/>
</dbReference>